<organism evidence="1 2">
    <name type="scientific">Xylella phage Salvo</name>
    <dbReference type="NCBI Taxonomy" id="1415147"/>
    <lineage>
        <taxon>Viruses</taxon>
        <taxon>Duplodnaviria</taxon>
        <taxon>Heunggongvirae</taxon>
        <taxon>Uroviricota</taxon>
        <taxon>Caudoviricetes</taxon>
        <taxon>Casjensviridae</taxon>
        <taxon>Salvovirus</taxon>
        <taxon>Salvovirus salvo</taxon>
    </lineage>
</organism>
<protein>
    <submittedName>
        <fullName evidence="1">Uncharacterized protein</fullName>
    </submittedName>
</protein>
<dbReference type="OrthoDB" id="36892at10239"/>
<dbReference type="Proteomes" id="UP000018624">
    <property type="component" value="Segment"/>
</dbReference>
<name>V5Q7T7_9CAUD</name>
<gene>
    <name evidence="1" type="ORF">Salvo_12</name>
</gene>
<evidence type="ECO:0000313" key="2">
    <source>
        <dbReference type="Proteomes" id="UP000018624"/>
    </source>
</evidence>
<sequence length="175" mass="19997">MTAAMRHTHREIAEAKMLGRRLAALRNAPVPPLSRLRSATTLLTRAVILALRMKVRAAWLQLFDRTVCPKCEGHKHQLTHIIHDEYEMRPCRLCNARGWIDWRERESVKWGAAAKRYRLNAGFSLAKAYYLCGMTPDQITMHEDGLVPLDDWPSSLRDIADLQLDREAAGHVSTT</sequence>
<keyword evidence="2" id="KW-1185">Reference proteome</keyword>
<accession>V5Q7T7</accession>
<dbReference type="EMBL" id="KF626668">
    <property type="protein sequence ID" value="AHB12212.1"/>
    <property type="molecule type" value="Genomic_DNA"/>
</dbReference>
<evidence type="ECO:0000313" key="1">
    <source>
        <dbReference type="EMBL" id="AHB12212.1"/>
    </source>
</evidence>
<reference evidence="1 2" key="1">
    <citation type="journal article" date="2014" name="J. Bacteriol.">
        <title>Characterization of novel virulent broad-host-range phages of Xylella fastidiosa and Xanthomonas.</title>
        <authorList>
            <person name="Ahern S.J."/>
            <person name="Das M."/>
            <person name="Bhowmick T.S."/>
            <person name="Young R."/>
            <person name="Gonzalez C.F."/>
        </authorList>
    </citation>
    <scope>NUCLEOTIDE SEQUENCE [LARGE SCALE GENOMIC DNA]</scope>
</reference>
<proteinExistence type="predicted"/>